<dbReference type="Proteomes" id="UP000824246">
    <property type="component" value="Unassembled WGS sequence"/>
</dbReference>
<feature type="transmembrane region" description="Helical" evidence="8">
    <location>
        <begin position="292"/>
        <end position="311"/>
    </location>
</feature>
<evidence type="ECO:0000256" key="7">
    <source>
        <dbReference type="ARBA" id="ARBA00023136"/>
    </source>
</evidence>
<keyword evidence="3" id="KW-0813">Transport</keyword>
<feature type="transmembrane region" description="Helical" evidence="8">
    <location>
        <begin position="250"/>
        <end position="272"/>
    </location>
</feature>
<dbReference type="AlphaFoldDB" id="A0A9D1VPJ6"/>
<dbReference type="SUPFAM" id="SSF81345">
    <property type="entry name" value="ABC transporter involved in vitamin B12 uptake, BtuC"/>
    <property type="match status" value="1"/>
</dbReference>
<reference evidence="9" key="2">
    <citation type="submission" date="2021-04" db="EMBL/GenBank/DDBJ databases">
        <authorList>
            <person name="Gilroy R."/>
        </authorList>
    </citation>
    <scope>NUCLEOTIDE SEQUENCE</scope>
    <source>
        <strain evidence="9">ChiHjej12B11-16260</strain>
    </source>
</reference>
<keyword evidence="5 8" id="KW-0812">Transmembrane</keyword>
<dbReference type="Pfam" id="PF01032">
    <property type="entry name" value="FecCD"/>
    <property type="match status" value="1"/>
</dbReference>
<gene>
    <name evidence="9" type="ORF">H9982_00170</name>
</gene>
<dbReference type="CDD" id="cd06550">
    <property type="entry name" value="TM_ABC_iron-siderophores_like"/>
    <property type="match status" value="1"/>
</dbReference>
<evidence type="ECO:0000256" key="1">
    <source>
        <dbReference type="ARBA" id="ARBA00004651"/>
    </source>
</evidence>
<dbReference type="EMBL" id="DXFB01000004">
    <property type="protein sequence ID" value="HIX44616.1"/>
    <property type="molecule type" value="Genomic_DNA"/>
</dbReference>
<proteinExistence type="inferred from homology"/>
<feature type="transmembrane region" description="Helical" evidence="8">
    <location>
        <begin position="318"/>
        <end position="338"/>
    </location>
</feature>
<dbReference type="InterPro" id="IPR037294">
    <property type="entry name" value="ABC_BtuC-like"/>
</dbReference>
<comment type="similarity">
    <text evidence="2">Belongs to the binding-protein-dependent transport system permease family. FecCD subfamily.</text>
</comment>
<dbReference type="PANTHER" id="PTHR30472:SF41">
    <property type="entry name" value="TRANSPORT SYSTEM PERMEASE PROTEIN"/>
    <property type="match status" value="1"/>
</dbReference>
<feature type="transmembrane region" description="Helical" evidence="8">
    <location>
        <begin position="129"/>
        <end position="151"/>
    </location>
</feature>
<dbReference type="GO" id="GO:0022857">
    <property type="term" value="F:transmembrane transporter activity"/>
    <property type="evidence" value="ECO:0007669"/>
    <property type="project" value="InterPro"/>
</dbReference>
<dbReference type="GO" id="GO:0005886">
    <property type="term" value="C:plasma membrane"/>
    <property type="evidence" value="ECO:0007669"/>
    <property type="project" value="UniProtKB-SubCell"/>
</dbReference>
<dbReference type="PANTHER" id="PTHR30472">
    <property type="entry name" value="FERRIC ENTEROBACTIN TRANSPORT SYSTEM PERMEASE PROTEIN"/>
    <property type="match status" value="1"/>
</dbReference>
<feature type="transmembrane region" description="Helical" evidence="8">
    <location>
        <begin position="12"/>
        <end position="33"/>
    </location>
</feature>
<evidence type="ECO:0000256" key="6">
    <source>
        <dbReference type="ARBA" id="ARBA00022989"/>
    </source>
</evidence>
<feature type="transmembrane region" description="Helical" evidence="8">
    <location>
        <begin position="98"/>
        <end position="117"/>
    </location>
</feature>
<evidence type="ECO:0000256" key="5">
    <source>
        <dbReference type="ARBA" id="ARBA00022692"/>
    </source>
</evidence>
<evidence type="ECO:0000313" key="10">
    <source>
        <dbReference type="Proteomes" id="UP000824246"/>
    </source>
</evidence>
<evidence type="ECO:0000313" key="9">
    <source>
        <dbReference type="EMBL" id="HIX44616.1"/>
    </source>
</evidence>
<evidence type="ECO:0000256" key="4">
    <source>
        <dbReference type="ARBA" id="ARBA00022475"/>
    </source>
</evidence>
<dbReference type="InterPro" id="IPR000522">
    <property type="entry name" value="ABC_transptr_permease_BtuC"/>
</dbReference>
<dbReference type="Gene3D" id="1.10.3470.10">
    <property type="entry name" value="ABC transporter involved in vitamin B12 uptake, BtuC"/>
    <property type="match status" value="1"/>
</dbReference>
<evidence type="ECO:0000256" key="3">
    <source>
        <dbReference type="ARBA" id="ARBA00022448"/>
    </source>
</evidence>
<organism evidence="9 10">
    <name type="scientific">Candidatus Barnesiella excrementipullorum</name>
    <dbReference type="NCBI Taxonomy" id="2838479"/>
    <lineage>
        <taxon>Bacteria</taxon>
        <taxon>Pseudomonadati</taxon>
        <taxon>Bacteroidota</taxon>
        <taxon>Bacteroidia</taxon>
        <taxon>Bacteroidales</taxon>
        <taxon>Barnesiellaceae</taxon>
        <taxon>Barnesiella</taxon>
    </lineage>
</organism>
<name>A0A9D1VPJ6_9BACT</name>
<accession>A0A9D1VPJ6</accession>
<feature type="transmembrane region" description="Helical" evidence="8">
    <location>
        <begin position="158"/>
        <end position="182"/>
    </location>
</feature>
<keyword evidence="4" id="KW-1003">Cell membrane</keyword>
<evidence type="ECO:0000256" key="8">
    <source>
        <dbReference type="SAM" id="Phobius"/>
    </source>
</evidence>
<reference evidence="9" key="1">
    <citation type="journal article" date="2021" name="PeerJ">
        <title>Extensive microbial diversity within the chicken gut microbiome revealed by metagenomics and culture.</title>
        <authorList>
            <person name="Gilroy R."/>
            <person name="Ravi A."/>
            <person name="Getino M."/>
            <person name="Pursley I."/>
            <person name="Horton D.L."/>
            <person name="Alikhan N.F."/>
            <person name="Baker D."/>
            <person name="Gharbi K."/>
            <person name="Hall N."/>
            <person name="Watson M."/>
            <person name="Adriaenssens E.M."/>
            <person name="Foster-Nyarko E."/>
            <person name="Jarju S."/>
            <person name="Secka A."/>
            <person name="Antonio M."/>
            <person name="Oren A."/>
            <person name="Chaudhuri R.R."/>
            <person name="La Ragione R."/>
            <person name="Hildebrand F."/>
            <person name="Pallen M.J."/>
        </authorList>
    </citation>
    <scope>NUCLEOTIDE SEQUENCE</scope>
    <source>
        <strain evidence="9">ChiHjej12B11-16260</strain>
    </source>
</reference>
<comment type="caution">
    <text evidence="9">The sequence shown here is derived from an EMBL/GenBank/DDBJ whole genome shotgun (WGS) entry which is preliminary data.</text>
</comment>
<evidence type="ECO:0000256" key="2">
    <source>
        <dbReference type="ARBA" id="ARBA00007935"/>
    </source>
</evidence>
<dbReference type="GO" id="GO:0033214">
    <property type="term" value="P:siderophore-iron import into cell"/>
    <property type="evidence" value="ECO:0007669"/>
    <property type="project" value="TreeGrafter"/>
</dbReference>
<feature type="transmembrane region" description="Helical" evidence="8">
    <location>
        <begin position="202"/>
        <end position="224"/>
    </location>
</feature>
<keyword evidence="6 8" id="KW-1133">Transmembrane helix</keyword>
<sequence>MNRTPASHSRNGSLLISLLAVVVIGLWVANLFVGSVSIPPQEVWHILWGEDAGVESWRYIIMESRLPQAVTALLAGAALAVAGLLLQTVFNNPLAGPSILGIDTGASLGVAVVMLASNMLNLANGMPGGIAAVGGAFVGATTIMAVILFFSTFVRDNLMLLIIGIMVGYLASSLISLLNFFATSQQVHAYTMWGLGNLGNVTLQQLPLFASLSLAGLFISALLVKPLNAMLLGARYAENLGINIKMTRNLLLLSTGLLTATVTAYCGPVAFIGLSVPHIARLLLRSSNHNRLLPVTMLCGAAVLLLCNIVSTLPSEGIIPINAVTPVIGAPVIIYVIVNQRKINYFNG</sequence>
<protein>
    <submittedName>
        <fullName evidence="9">Iron ABC transporter permease</fullName>
    </submittedName>
</protein>
<comment type="subcellular location">
    <subcellularLocation>
        <location evidence="1">Cell membrane</location>
        <topology evidence="1">Multi-pass membrane protein</topology>
    </subcellularLocation>
</comment>
<feature type="transmembrane region" description="Helical" evidence="8">
    <location>
        <begin position="66"/>
        <end position="86"/>
    </location>
</feature>
<keyword evidence="7 8" id="KW-0472">Membrane</keyword>